<evidence type="ECO:0000313" key="8">
    <source>
        <dbReference type="EMBL" id="SHI60442.1"/>
    </source>
</evidence>
<feature type="domain" description="RNA-binding S4" evidence="7">
    <location>
        <begin position="13"/>
        <end position="70"/>
    </location>
</feature>
<dbReference type="InterPro" id="IPR002942">
    <property type="entry name" value="S4_RNA-bd"/>
</dbReference>
<evidence type="ECO:0000256" key="5">
    <source>
        <dbReference type="PROSITE-ProRule" id="PRU00182"/>
    </source>
</evidence>
<dbReference type="CDD" id="cd00165">
    <property type="entry name" value="S4"/>
    <property type="match status" value="1"/>
</dbReference>
<keyword evidence="3 6" id="KW-0413">Isomerase</keyword>
<dbReference type="Pfam" id="PF00849">
    <property type="entry name" value="PseudoU_synth_2"/>
    <property type="match status" value="1"/>
</dbReference>
<dbReference type="PROSITE" id="PS01129">
    <property type="entry name" value="PSI_RLU"/>
    <property type="match status" value="1"/>
</dbReference>
<dbReference type="Gene3D" id="3.10.290.10">
    <property type="entry name" value="RNA-binding S4 domain"/>
    <property type="match status" value="1"/>
</dbReference>
<dbReference type="InterPro" id="IPR020103">
    <property type="entry name" value="PsdUridine_synth_cat_dom_sf"/>
</dbReference>
<evidence type="ECO:0000256" key="2">
    <source>
        <dbReference type="ARBA" id="ARBA00010876"/>
    </source>
</evidence>
<dbReference type="NCBIfam" id="TIGR00005">
    <property type="entry name" value="rluA_subfam"/>
    <property type="match status" value="1"/>
</dbReference>
<comment type="similarity">
    <text evidence="2 6">Belongs to the pseudouridine synthase RluA family.</text>
</comment>
<dbReference type="GO" id="GO:0003723">
    <property type="term" value="F:RNA binding"/>
    <property type="evidence" value="ECO:0007669"/>
    <property type="project" value="UniProtKB-KW"/>
</dbReference>
<dbReference type="Gene3D" id="3.30.2350.10">
    <property type="entry name" value="Pseudouridine synthase"/>
    <property type="match status" value="1"/>
</dbReference>
<dbReference type="OrthoDB" id="9807829at2"/>
<comment type="catalytic activity">
    <reaction evidence="1 6">
        <text>a uridine in RNA = a pseudouridine in RNA</text>
        <dbReference type="Rhea" id="RHEA:48348"/>
        <dbReference type="Rhea" id="RHEA-COMP:12068"/>
        <dbReference type="Rhea" id="RHEA-COMP:12069"/>
        <dbReference type="ChEBI" id="CHEBI:65314"/>
        <dbReference type="ChEBI" id="CHEBI:65315"/>
    </reaction>
</comment>
<dbReference type="InterPro" id="IPR006145">
    <property type="entry name" value="PsdUridine_synth_RsuA/RluA"/>
</dbReference>
<dbReference type="InterPro" id="IPR006225">
    <property type="entry name" value="PsdUridine_synth_RluC/D"/>
</dbReference>
<dbReference type="PROSITE" id="PS50889">
    <property type="entry name" value="S4"/>
    <property type="match status" value="1"/>
</dbReference>
<dbReference type="GO" id="GO:0000455">
    <property type="term" value="P:enzyme-directed rRNA pseudouridine synthesis"/>
    <property type="evidence" value="ECO:0007669"/>
    <property type="project" value="UniProtKB-ARBA"/>
</dbReference>
<dbReference type="SUPFAM" id="SSF55174">
    <property type="entry name" value="Alpha-L RNA-binding motif"/>
    <property type="match status" value="1"/>
</dbReference>
<keyword evidence="5" id="KW-0694">RNA-binding</keyword>
<dbReference type="PANTHER" id="PTHR21600:SF83">
    <property type="entry name" value="PSEUDOURIDYLATE SYNTHASE RPUSD4, MITOCHONDRIAL"/>
    <property type="match status" value="1"/>
</dbReference>
<evidence type="ECO:0000256" key="3">
    <source>
        <dbReference type="ARBA" id="ARBA00023235"/>
    </source>
</evidence>
<keyword evidence="9" id="KW-1185">Reference proteome</keyword>
<proteinExistence type="inferred from homology"/>
<accession>A0A1M6CHE8</accession>
<name>A0A1M6CHE8_9FIRM</name>
<evidence type="ECO:0000256" key="6">
    <source>
        <dbReference type="RuleBase" id="RU362028"/>
    </source>
</evidence>
<dbReference type="PANTHER" id="PTHR21600">
    <property type="entry name" value="MITOCHONDRIAL RNA PSEUDOURIDINE SYNTHASE"/>
    <property type="match status" value="1"/>
</dbReference>
<dbReference type="Pfam" id="PF01479">
    <property type="entry name" value="S4"/>
    <property type="match status" value="1"/>
</dbReference>
<evidence type="ECO:0000259" key="7">
    <source>
        <dbReference type="SMART" id="SM00363"/>
    </source>
</evidence>
<dbReference type="AlphaFoldDB" id="A0A1M6CHE8"/>
<dbReference type="EMBL" id="FQZS01000005">
    <property type="protein sequence ID" value="SHI60442.1"/>
    <property type="molecule type" value="Genomic_DNA"/>
</dbReference>
<sequence length="318" mass="36371">MREIRITENESGQRLDRFLRKLMKDSSLSEIYKGIRKGNIKVNGKKSKENYMLDVDDIISFKNFEFEPEAAVKKIANKPGNINVVYEDENIIVVDKPAGLLSHPQSSKDNDTLIHRIQLHIQSTSGPTLSPTFSPSLCNRLDRNTAGLVIAAKNYKSLKLVNEMIRDRRIKKLYLCVVKGSTDSKGEISGFLKKDEKSRKALIEDGGRESVTYYVKMDDNGQYSLLLVELVTGRFHQIRAHLSGIGHPIIGDVKYGDKKINDYFKNKYCLDHQLLLAYMIKVEDASNELDYLSNMTWYSTIPEICRNVLKDLFNRQTL</sequence>
<evidence type="ECO:0000256" key="1">
    <source>
        <dbReference type="ARBA" id="ARBA00000073"/>
    </source>
</evidence>
<reference evidence="8 9" key="1">
    <citation type="submission" date="2016-11" db="EMBL/GenBank/DDBJ databases">
        <authorList>
            <person name="Jaros S."/>
            <person name="Januszkiewicz K."/>
            <person name="Wedrychowicz H."/>
        </authorList>
    </citation>
    <scope>NUCLEOTIDE SEQUENCE [LARGE SCALE GENOMIC DNA]</scope>
    <source>
        <strain evidence="8 9">DSM 19022</strain>
    </source>
</reference>
<evidence type="ECO:0000256" key="4">
    <source>
        <dbReference type="PIRSR" id="PIRSR606225-1"/>
    </source>
</evidence>
<dbReference type="GO" id="GO:0120159">
    <property type="term" value="F:rRNA pseudouridine synthase activity"/>
    <property type="evidence" value="ECO:0007669"/>
    <property type="project" value="UniProtKB-ARBA"/>
</dbReference>
<dbReference type="RefSeq" id="WP_073024745.1">
    <property type="nucleotide sequence ID" value="NZ_FQZS01000005.1"/>
</dbReference>
<dbReference type="InterPro" id="IPR006224">
    <property type="entry name" value="PsdUridine_synth_RluA-like_CS"/>
</dbReference>
<dbReference type="EC" id="5.4.99.-" evidence="6"/>
<organism evidence="8 9">
    <name type="scientific">Lutispora thermophila DSM 19022</name>
    <dbReference type="NCBI Taxonomy" id="1122184"/>
    <lineage>
        <taxon>Bacteria</taxon>
        <taxon>Bacillati</taxon>
        <taxon>Bacillota</taxon>
        <taxon>Clostridia</taxon>
        <taxon>Lutisporales</taxon>
        <taxon>Lutisporaceae</taxon>
        <taxon>Lutispora</taxon>
    </lineage>
</organism>
<dbReference type="Proteomes" id="UP000184442">
    <property type="component" value="Unassembled WGS sequence"/>
</dbReference>
<dbReference type="InterPro" id="IPR050188">
    <property type="entry name" value="RluA_PseudoU_synthase"/>
</dbReference>
<dbReference type="InterPro" id="IPR036986">
    <property type="entry name" value="S4_RNA-bd_sf"/>
</dbReference>
<dbReference type="SUPFAM" id="SSF55120">
    <property type="entry name" value="Pseudouridine synthase"/>
    <property type="match status" value="1"/>
</dbReference>
<dbReference type="CDD" id="cd02869">
    <property type="entry name" value="PseudoU_synth_RluA_like"/>
    <property type="match status" value="1"/>
</dbReference>
<comment type="function">
    <text evidence="6">Responsible for synthesis of pseudouridine from uracil.</text>
</comment>
<gene>
    <name evidence="8" type="ORF">SAMN02745176_00781</name>
</gene>
<evidence type="ECO:0000313" key="9">
    <source>
        <dbReference type="Proteomes" id="UP000184442"/>
    </source>
</evidence>
<protein>
    <recommendedName>
        <fullName evidence="6">Pseudouridine synthase</fullName>
        <ecNumber evidence="6">5.4.99.-</ecNumber>
    </recommendedName>
</protein>
<feature type="active site" evidence="4">
    <location>
        <position position="142"/>
    </location>
</feature>
<dbReference type="SMART" id="SM00363">
    <property type="entry name" value="S4"/>
    <property type="match status" value="1"/>
</dbReference>
<dbReference type="STRING" id="1122184.SAMN02745176_00781"/>